<evidence type="ECO:0000313" key="4">
    <source>
        <dbReference type="EMBL" id="MFH5240402.1"/>
    </source>
</evidence>
<keyword evidence="1" id="KW-0472">Membrane</keyword>
<sequence>MTRRAALIACESVVVVLCVVAVFLCWGQGVRTSDFGPVLEGAPPYSGTYYSGSWLTLAVLLVLIAGVLTIDCVRRVLGREET</sequence>
<dbReference type="EMBL" id="JBIMSO010000068">
    <property type="protein sequence ID" value="MFH5211072.1"/>
    <property type="molecule type" value="Genomic_DNA"/>
</dbReference>
<feature type="transmembrane region" description="Helical" evidence="1">
    <location>
        <begin position="7"/>
        <end position="29"/>
    </location>
</feature>
<protein>
    <submittedName>
        <fullName evidence="4">Uncharacterized protein</fullName>
    </submittedName>
</protein>
<dbReference type="EMBL" id="JBIMSP010000001">
    <property type="protein sequence ID" value="MFH5240402.1"/>
    <property type="molecule type" value="Genomic_DNA"/>
</dbReference>
<evidence type="ECO:0000313" key="5">
    <source>
        <dbReference type="Proteomes" id="UP001609175"/>
    </source>
</evidence>
<organism evidence="4 6">
    <name type="scientific">Antrihabitans spumae</name>
    <dbReference type="NCBI Taxonomy" id="3373370"/>
    <lineage>
        <taxon>Bacteria</taxon>
        <taxon>Bacillati</taxon>
        <taxon>Actinomycetota</taxon>
        <taxon>Actinomycetes</taxon>
        <taxon>Mycobacteriales</taxon>
        <taxon>Nocardiaceae</taxon>
        <taxon>Antrihabitans</taxon>
    </lineage>
</organism>
<reference evidence="5 6" key="1">
    <citation type="submission" date="2024-10" db="EMBL/GenBank/DDBJ databases">
        <authorList>
            <person name="Riesco R."/>
        </authorList>
    </citation>
    <scope>NUCLEOTIDE SEQUENCE [LARGE SCALE GENOMIC DNA]</scope>
    <source>
        <strain evidence="4 6">NCIMB 15448</strain>
        <strain evidence="2 5">NCIMB 15449</strain>
        <strain evidence="3 7">NCIMB 15450</strain>
    </source>
</reference>
<evidence type="ECO:0000313" key="7">
    <source>
        <dbReference type="Proteomes" id="UP001609219"/>
    </source>
</evidence>
<dbReference type="Proteomes" id="UP001609219">
    <property type="component" value="Unassembled WGS sequence"/>
</dbReference>
<evidence type="ECO:0000313" key="2">
    <source>
        <dbReference type="EMBL" id="MFH5211072.1"/>
    </source>
</evidence>
<proteinExistence type="predicted"/>
<accession>A0ABW7KDA7</accession>
<evidence type="ECO:0000256" key="1">
    <source>
        <dbReference type="SAM" id="Phobius"/>
    </source>
</evidence>
<dbReference type="Proteomes" id="UP001609176">
    <property type="component" value="Unassembled WGS sequence"/>
</dbReference>
<dbReference type="Proteomes" id="UP001609175">
    <property type="component" value="Unassembled WGS sequence"/>
</dbReference>
<evidence type="ECO:0000313" key="3">
    <source>
        <dbReference type="EMBL" id="MFH5227142.1"/>
    </source>
</evidence>
<gene>
    <name evidence="4" type="ORF">ACHIPV_00685</name>
    <name evidence="2" type="ORF">ACHIPZ_23090</name>
    <name evidence="3" type="ORF">ACHIRB_00835</name>
</gene>
<feature type="transmembrane region" description="Helical" evidence="1">
    <location>
        <begin position="49"/>
        <end position="70"/>
    </location>
</feature>
<keyword evidence="7" id="KW-1185">Reference proteome</keyword>
<name>A0ABW7KDA7_9NOCA</name>
<keyword evidence="1" id="KW-1133">Transmembrane helix</keyword>
<keyword evidence="1" id="KW-0812">Transmembrane</keyword>
<comment type="caution">
    <text evidence="4">The sequence shown here is derived from an EMBL/GenBank/DDBJ whole genome shotgun (WGS) entry which is preliminary data.</text>
</comment>
<dbReference type="RefSeq" id="WP_395117238.1">
    <property type="nucleotide sequence ID" value="NZ_JBIMSN010000003.1"/>
</dbReference>
<dbReference type="EMBL" id="JBIMSN010000003">
    <property type="protein sequence ID" value="MFH5227142.1"/>
    <property type="molecule type" value="Genomic_DNA"/>
</dbReference>
<evidence type="ECO:0000313" key="6">
    <source>
        <dbReference type="Proteomes" id="UP001609176"/>
    </source>
</evidence>